<dbReference type="NCBIfam" id="TIGR01879">
    <property type="entry name" value="hydantase"/>
    <property type="match status" value="1"/>
</dbReference>
<dbReference type="Gene3D" id="3.30.70.360">
    <property type="match status" value="1"/>
</dbReference>
<dbReference type="PANTHER" id="PTHR32494">
    <property type="entry name" value="ALLANTOATE DEIMINASE-RELATED"/>
    <property type="match status" value="1"/>
</dbReference>
<dbReference type="InterPro" id="IPR036264">
    <property type="entry name" value="Bact_exopeptidase_dim_dom"/>
</dbReference>
<reference evidence="5 6" key="1">
    <citation type="submission" date="2019-03" db="EMBL/GenBank/DDBJ databases">
        <title>Genomic Encyclopedia of Archaeal and Bacterial Type Strains, Phase II (KMG-II): from individual species to whole genera.</title>
        <authorList>
            <person name="Goeker M."/>
        </authorList>
    </citation>
    <scope>NUCLEOTIDE SEQUENCE [LARGE SCALE GENOMIC DNA]</scope>
    <source>
        <strain evidence="5 6">DSM 27697</strain>
    </source>
</reference>
<dbReference type="Proteomes" id="UP000294546">
    <property type="component" value="Unassembled WGS sequence"/>
</dbReference>
<feature type="binding site" evidence="3">
    <location>
        <position position="139"/>
    </location>
    <ligand>
        <name>Zn(2+)</name>
        <dbReference type="ChEBI" id="CHEBI:29105"/>
        <label>2</label>
    </ligand>
</feature>
<dbReference type="AlphaFoldDB" id="A0A4R1GFD1"/>
<keyword evidence="3" id="KW-0862">Zinc</keyword>
<feature type="binding site" evidence="3">
    <location>
        <position position="104"/>
    </location>
    <ligand>
        <name>Zn(2+)</name>
        <dbReference type="ChEBI" id="CHEBI:29105"/>
        <label>2</label>
    </ligand>
</feature>
<dbReference type="GO" id="GO:0016813">
    <property type="term" value="F:hydrolase activity, acting on carbon-nitrogen (but not peptide) bonds, in linear amidines"/>
    <property type="evidence" value="ECO:0007669"/>
    <property type="project" value="InterPro"/>
</dbReference>
<feature type="binding site" evidence="3">
    <location>
        <position position="93"/>
    </location>
    <ligand>
        <name>Zn(2+)</name>
        <dbReference type="ChEBI" id="CHEBI:29105"/>
        <label>1</label>
    </ligand>
</feature>
<dbReference type="EMBL" id="SMFU01000008">
    <property type="protein sequence ID" value="TCK06914.1"/>
    <property type="molecule type" value="Genomic_DNA"/>
</dbReference>
<feature type="domain" description="Peptidase M20 dimerisation" evidence="4">
    <location>
        <begin position="220"/>
        <end position="318"/>
    </location>
</feature>
<comment type="caution">
    <text evidence="5">The sequence shown here is derived from an EMBL/GenBank/DDBJ whole genome shotgun (WGS) entry which is preliminary data.</text>
</comment>
<dbReference type="NCBIfam" id="NF006771">
    <property type="entry name" value="PRK09290.1-5"/>
    <property type="match status" value="1"/>
</dbReference>
<name>A0A4R1GFD1_9GAMM</name>
<organism evidence="5 6">
    <name type="scientific">Marinobacterium mangrovicola</name>
    <dbReference type="NCBI Taxonomy" id="1476959"/>
    <lineage>
        <taxon>Bacteria</taxon>
        <taxon>Pseudomonadati</taxon>
        <taxon>Pseudomonadota</taxon>
        <taxon>Gammaproteobacteria</taxon>
        <taxon>Oceanospirillales</taxon>
        <taxon>Oceanospirillaceae</taxon>
        <taxon>Marinobacterium</taxon>
    </lineage>
</organism>
<dbReference type="SUPFAM" id="SSF55031">
    <property type="entry name" value="Bacterial exopeptidase dimerisation domain"/>
    <property type="match status" value="1"/>
</dbReference>
<keyword evidence="3" id="KW-0479">Metal-binding</keyword>
<dbReference type="CDD" id="cd03884">
    <property type="entry name" value="M20_bAS"/>
    <property type="match status" value="1"/>
</dbReference>
<gene>
    <name evidence="5" type="ORF">CLV83_1764</name>
</gene>
<keyword evidence="2 5" id="KW-0378">Hydrolase</keyword>
<evidence type="ECO:0000313" key="6">
    <source>
        <dbReference type="Proteomes" id="UP000294546"/>
    </source>
</evidence>
<dbReference type="InterPro" id="IPR002933">
    <property type="entry name" value="Peptidase_M20"/>
</dbReference>
<sequence length="424" mass="45027">MDMKTQGMPLDGLLTVDRDRLWNSLMEQGKIGETDKGGLNRQALTDLDRQVRELFISWGKEAGCEVSIDQIGNIFVRRPGVDNSLPPVMTGSHIDTQPTGGKFDGCFGVMAGLESIRRMNDLGIKTQAPVEVVAWTNEEGCRFPPCMMGSGVFTGEFELEPTLAIRDAEGISVGEALTKIGFAGEKPVPGHPVGAYFEAHIEQGPVLEDAEKTIGVVIGALGQKWFDLSIQGVESHAGPTPMSLRHDAGLVAAELITFVNRTALEHAPHGRGTVGCLDLFPGSRNVIPGQVNMTVDFRHLEADALDAMVNGLKAKIAELEALHGVQVSLTPTADFAPLYFADNCVSYVRDAAAGLGYGHMDIVSGAGHDAIFLAEKAPAGMIFVPCEGGISHNEMERADADDLAAGASVLLNALVNAAGIEEAK</sequence>
<feature type="binding site" evidence="3">
    <location>
        <position position="104"/>
    </location>
    <ligand>
        <name>Zn(2+)</name>
        <dbReference type="ChEBI" id="CHEBI:29105"/>
        <label>1</label>
    </ligand>
</feature>
<dbReference type="Pfam" id="PF07687">
    <property type="entry name" value="M20_dimer"/>
    <property type="match status" value="1"/>
</dbReference>
<dbReference type="InterPro" id="IPR010158">
    <property type="entry name" value="Amidase_Cbmase"/>
</dbReference>
<evidence type="ECO:0000259" key="4">
    <source>
        <dbReference type="Pfam" id="PF07687"/>
    </source>
</evidence>
<protein>
    <submittedName>
        <fullName evidence="5">N-carbamoyl-L-amino-acid hydrolase</fullName>
    </submittedName>
</protein>
<evidence type="ECO:0000256" key="1">
    <source>
        <dbReference type="ARBA" id="ARBA00006153"/>
    </source>
</evidence>
<comment type="cofactor">
    <cofactor evidence="3">
        <name>Zn(2+)</name>
        <dbReference type="ChEBI" id="CHEBI:29105"/>
    </cofactor>
    <text evidence="3">Binds 2 Zn(2+) ions per subunit.</text>
</comment>
<dbReference type="InterPro" id="IPR011650">
    <property type="entry name" value="Peptidase_M20_dimer"/>
</dbReference>
<comment type="similarity">
    <text evidence="1">Belongs to the peptidase M20 family.</text>
</comment>
<feature type="binding site" evidence="3">
    <location>
        <position position="200"/>
    </location>
    <ligand>
        <name>Zn(2+)</name>
        <dbReference type="ChEBI" id="CHEBI:29105"/>
        <label>1</label>
    </ligand>
</feature>
<evidence type="ECO:0000313" key="5">
    <source>
        <dbReference type="EMBL" id="TCK06914.1"/>
    </source>
</evidence>
<dbReference type="RefSeq" id="WP_243642343.1">
    <property type="nucleotide sequence ID" value="NZ_SMFU01000008.1"/>
</dbReference>
<dbReference type="Gene3D" id="3.40.630.10">
    <property type="entry name" value="Zn peptidases"/>
    <property type="match status" value="1"/>
</dbReference>
<proteinExistence type="inferred from homology"/>
<dbReference type="NCBIfam" id="NF006769">
    <property type="entry name" value="PRK09290.1-3"/>
    <property type="match status" value="1"/>
</dbReference>
<evidence type="ECO:0000256" key="3">
    <source>
        <dbReference type="PIRSR" id="PIRSR001235-1"/>
    </source>
</evidence>
<dbReference type="SUPFAM" id="SSF53187">
    <property type="entry name" value="Zn-dependent exopeptidases"/>
    <property type="match status" value="1"/>
</dbReference>
<dbReference type="GO" id="GO:0046872">
    <property type="term" value="F:metal ion binding"/>
    <property type="evidence" value="ECO:0007669"/>
    <property type="project" value="UniProtKB-KW"/>
</dbReference>
<feature type="binding site" evidence="3">
    <location>
        <position position="392"/>
    </location>
    <ligand>
        <name>Zn(2+)</name>
        <dbReference type="ChEBI" id="CHEBI:29105"/>
        <label>2</label>
    </ligand>
</feature>
<evidence type="ECO:0000256" key="2">
    <source>
        <dbReference type="ARBA" id="ARBA00022801"/>
    </source>
</evidence>
<dbReference type="PANTHER" id="PTHR32494:SF5">
    <property type="entry name" value="ALLANTOATE AMIDOHYDROLASE"/>
    <property type="match status" value="1"/>
</dbReference>
<accession>A0A4R1GFD1</accession>
<dbReference type="PIRSF" id="PIRSF001235">
    <property type="entry name" value="Amidase_carbamoylase"/>
    <property type="match status" value="1"/>
</dbReference>
<keyword evidence="6" id="KW-1185">Reference proteome</keyword>
<dbReference type="Pfam" id="PF01546">
    <property type="entry name" value="Peptidase_M20"/>
    <property type="match status" value="1"/>
</dbReference>